<comment type="caution">
    <text evidence="1">The sequence shown here is derived from an EMBL/GenBank/DDBJ whole genome shotgun (WGS) entry which is preliminary data.</text>
</comment>
<dbReference type="Pfam" id="PF05994">
    <property type="entry name" value="FragX_IP"/>
    <property type="match status" value="1"/>
</dbReference>
<organism evidence="1 2">
    <name type="scientific">Wuchereria bancrofti</name>
    <dbReference type="NCBI Taxonomy" id="6293"/>
    <lineage>
        <taxon>Eukaryota</taxon>
        <taxon>Metazoa</taxon>
        <taxon>Ecdysozoa</taxon>
        <taxon>Nematoda</taxon>
        <taxon>Chromadorea</taxon>
        <taxon>Rhabditida</taxon>
        <taxon>Spirurina</taxon>
        <taxon>Spiruromorpha</taxon>
        <taxon>Filarioidea</taxon>
        <taxon>Onchocercidae</taxon>
        <taxon>Wuchereria</taxon>
    </lineage>
</organism>
<dbReference type="GO" id="GO:0030833">
    <property type="term" value="P:regulation of actin filament polymerization"/>
    <property type="evidence" value="ECO:0007669"/>
    <property type="project" value="InterPro"/>
</dbReference>
<gene>
    <name evidence="1" type="ORF">WUBG_07230</name>
</gene>
<evidence type="ECO:0000313" key="1">
    <source>
        <dbReference type="EMBL" id="EJW81863.1"/>
    </source>
</evidence>
<dbReference type="AlphaFoldDB" id="J9EI54"/>
<reference evidence="2" key="1">
    <citation type="submission" date="2012-08" db="EMBL/GenBank/DDBJ databases">
        <title>The Genome Sequence of Wuchereria bancrofti.</title>
        <authorList>
            <person name="Nutman T.B."/>
            <person name="Fink D.L."/>
            <person name="Russ C."/>
            <person name="Young S."/>
            <person name="Zeng Q."/>
            <person name="Koehrsen M."/>
            <person name="Alvarado L."/>
            <person name="Berlin A."/>
            <person name="Chapman S.B."/>
            <person name="Chen Z."/>
            <person name="Freedman E."/>
            <person name="Gellesch M."/>
            <person name="Goldberg J."/>
            <person name="Griggs A."/>
            <person name="Gujja S."/>
            <person name="Heilman E.R."/>
            <person name="Heiman D."/>
            <person name="Hepburn T."/>
            <person name="Howarth C."/>
            <person name="Jen D."/>
            <person name="Larson L."/>
            <person name="Lewis B."/>
            <person name="Mehta T."/>
            <person name="Park D."/>
            <person name="Pearson M."/>
            <person name="Roberts A."/>
            <person name="Saif S."/>
            <person name="Shea T."/>
            <person name="Shenoy N."/>
            <person name="Sisk P."/>
            <person name="Stolte C."/>
            <person name="Sykes S."/>
            <person name="Walk T."/>
            <person name="White J."/>
            <person name="Yandava C."/>
            <person name="Haas B."/>
            <person name="Henn M.R."/>
            <person name="Nusbaum C."/>
            <person name="Birren B."/>
        </authorList>
    </citation>
    <scope>NUCLEOTIDE SEQUENCE [LARGE SCALE GENOMIC DNA]</scope>
    <source>
        <strain evidence="2">NA</strain>
    </source>
</reference>
<name>J9EI54_WUCBA</name>
<dbReference type="InterPro" id="IPR008081">
    <property type="entry name" value="Cytoplasmic_FMR1-int"/>
</dbReference>
<evidence type="ECO:0000313" key="2">
    <source>
        <dbReference type="Proteomes" id="UP000004810"/>
    </source>
</evidence>
<protein>
    <submittedName>
        <fullName evidence="1">Uncharacterized protein</fullName>
    </submittedName>
</protein>
<accession>J9EI54</accession>
<dbReference type="PANTHER" id="PTHR12195">
    <property type="entry name" value="CYTOPLASMIC FMR1-INTERACTING PROTEIN-RELATED"/>
    <property type="match status" value="1"/>
</dbReference>
<dbReference type="GO" id="GO:0031267">
    <property type="term" value="F:small GTPase binding"/>
    <property type="evidence" value="ECO:0007669"/>
    <property type="project" value="InterPro"/>
</dbReference>
<proteinExistence type="predicted"/>
<sequence>MFFRALFGDGLHWAGCGIIALLNQHRRFEILDFSYHLLRVHRADGKDNIVHGIKLSQMVERIRRFQLLNNQIFVVLNNYLNSLGENGEELVEEQVREFAPPVHHSFSHNFVSND</sequence>
<dbReference type="Proteomes" id="UP000004810">
    <property type="component" value="Unassembled WGS sequence"/>
</dbReference>
<dbReference type="EMBL" id="ADBV01003310">
    <property type="protein sequence ID" value="EJW81863.1"/>
    <property type="molecule type" value="Genomic_DNA"/>
</dbReference>